<dbReference type="InterPro" id="IPR027417">
    <property type="entry name" value="P-loop_NTPase"/>
</dbReference>
<dbReference type="Gene3D" id="3.40.50.300">
    <property type="entry name" value="P-loop containing nucleotide triphosphate hydrolases"/>
    <property type="match status" value="1"/>
</dbReference>
<evidence type="ECO:0000313" key="8">
    <source>
        <dbReference type="EMBL" id="KAK4492633.1"/>
    </source>
</evidence>
<gene>
    <name evidence="8" type="ORF">RD792_003451</name>
</gene>
<dbReference type="EMBL" id="JAYDYQ010001087">
    <property type="protein sequence ID" value="KAK4492633.1"/>
    <property type="molecule type" value="Genomic_DNA"/>
</dbReference>
<comment type="caution">
    <text evidence="8">The sequence shown here is derived from an EMBL/GenBank/DDBJ whole genome shotgun (WGS) entry which is preliminary data.</text>
</comment>
<proteinExistence type="predicted"/>
<accession>A0ABR0DTR7</accession>
<protein>
    <recommendedName>
        <fullName evidence="7">ABC transporter domain-containing protein</fullName>
    </recommendedName>
</protein>
<sequence length="303" mass="32940">KTLPPFTPAYPAVHPTIPIPIAAWVHRIQAGDDLGRSSQVVAGLELNFRGLRWPPTCGRRRPQALLPGRRRPGNFSPGRRRPGIGDCRPSGTAWEAKSQDRLPEQSPAIFNKANCLVTLKFEDVTYKINIKQVGGFLKKNDAESQEKVILKGLTGIVLPGEMLVMLGPFGSGKTTLLTAVGGRLGGHLADNITYNNKPFSNAMKSSTGFVTQDDVLHPHLTVTETLVYTTLLRLPKTLTKEQKSQHAEAVIRQLGLSRCKDSIIGGGLLKGISGGERKRVSIAQEMMINPSLLFLDEPTNIGA</sequence>
<evidence type="ECO:0000256" key="2">
    <source>
        <dbReference type="ARBA" id="ARBA00022448"/>
    </source>
</evidence>
<dbReference type="Proteomes" id="UP001291926">
    <property type="component" value="Unassembled WGS sequence"/>
</dbReference>
<keyword evidence="5" id="KW-0472">Membrane</keyword>
<dbReference type="Pfam" id="PF00005">
    <property type="entry name" value="ABC_tran"/>
    <property type="match status" value="1"/>
</dbReference>
<evidence type="ECO:0000256" key="4">
    <source>
        <dbReference type="ARBA" id="ARBA00022989"/>
    </source>
</evidence>
<dbReference type="InterPro" id="IPR050352">
    <property type="entry name" value="ABCG_transporters"/>
</dbReference>
<dbReference type="InterPro" id="IPR017871">
    <property type="entry name" value="ABC_transporter-like_CS"/>
</dbReference>
<feature type="domain" description="ABC transporter" evidence="7">
    <location>
        <begin position="151"/>
        <end position="300"/>
    </location>
</feature>
<comment type="subcellular location">
    <subcellularLocation>
        <location evidence="1">Membrane</location>
        <topology evidence="1">Multi-pass membrane protein</topology>
    </subcellularLocation>
</comment>
<keyword evidence="9" id="KW-1185">Reference proteome</keyword>
<keyword evidence="4" id="KW-1133">Transmembrane helix</keyword>
<evidence type="ECO:0000256" key="3">
    <source>
        <dbReference type="ARBA" id="ARBA00022692"/>
    </source>
</evidence>
<dbReference type="SUPFAM" id="SSF52540">
    <property type="entry name" value="P-loop containing nucleoside triphosphate hydrolases"/>
    <property type="match status" value="1"/>
</dbReference>
<feature type="region of interest" description="Disordered" evidence="6">
    <location>
        <begin position="59"/>
        <end position="93"/>
    </location>
</feature>
<keyword evidence="2" id="KW-0813">Transport</keyword>
<evidence type="ECO:0000256" key="1">
    <source>
        <dbReference type="ARBA" id="ARBA00004141"/>
    </source>
</evidence>
<dbReference type="PANTHER" id="PTHR48041:SF22">
    <property type="entry name" value="ABC TRANSPORTER G FAMILY MEMBER 9"/>
    <property type="match status" value="1"/>
</dbReference>
<evidence type="ECO:0000259" key="7">
    <source>
        <dbReference type="Pfam" id="PF00005"/>
    </source>
</evidence>
<feature type="non-terminal residue" evidence="8">
    <location>
        <position position="1"/>
    </location>
</feature>
<dbReference type="PANTHER" id="PTHR48041">
    <property type="entry name" value="ABC TRANSPORTER G FAMILY MEMBER 28"/>
    <property type="match status" value="1"/>
</dbReference>
<evidence type="ECO:0000256" key="6">
    <source>
        <dbReference type="SAM" id="MobiDB-lite"/>
    </source>
</evidence>
<name>A0ABR0DTR7_9LAMI</name>
<keyword evidence="3" id="KW-0812">Transmembrane</keyword>
<feature type="compositionally biased region" description="Basic residues" evidence="6">
    <location>
        <begin position="59"/>
        <end position="82"/>
    </location>
</feature>
<evidence type="ECO:0000313" key="9">
    <source>
        <dbReference type="Proteomes" id="UP001291926"/>
    </source>
</evidence>
<dbReference type="PROSITE" id="PS00211">
    <property type="entry name" value="ABC_TRANSPORTER_1"/>
    <property type="match status" value="1"/>
</dbReference>
<dbReference type="InterPro" id="IPR003439">
    <property type="entry name" value="ABC_transporter-like_ATP-bd"/>
</dbReference>
<evidence type="ECO:0000256" key="5">
    <source>
        <dbReference type="ARBA" id="ARBA00023136"/>
    </source>
</evidence>
<reference evidence="8 9" key="1">
    <citation type="journal article" date="2023" name="bioRxiv">
        <title>Genome report: Whole genome sequence and annotation of Penstemon davidsonii.</title>
        <authorList>
            <person name="Ostevik K.L."/>
            <person name="Alabady M."/>
            <person name="Zhang M."/>
            <person name="Rausher M.D."/>
        </authorList>
    </citation>
    <scope>NUCLEOTIDE SEQUENCE [LARGE SCALE GENOMIC DNA]</scope>
    <source>
        <strain evidence="8">DNT005</strain>
        <tissue evidence="8">Whole leaf</tissue>
    </source>
</reference>
<organism evidence="8 9">
    <name type="scientific">Penstemon davidsonii</name>
    <dbReference type="NCBI Taxonomy" id="160366"/>
    <lineage>
        <taxon>Eukaryota</taxon>
        <taxon>Viridiplantae</taxon>
        <taxon>Streptophyta</taxon>
        <taxon>Embryophyta</taxon>
        <taxon>Tracheophyta</taxon>
        <taxon>Spermatophyta</taxon>
        <taxon>Magnoliopsida</taxon>
        <taxon>eudicotyledons</taxon>
        <taxon>Gunneridae</taxon>
        <taxon>Pentapetalae</taxon>
        <taxon>asterids</taxon>
        <taxon>lamiids</taxon>
        <taxon>Lamiales</taxon>
        <taxon>Plantaginaceae</taxon>
        <taxon>Cheloneae</taxon>
        <taxon>Penstemon</taxon>
    </lineage>
</organism>